<feature type="compositionally biased region" description="Polar residues" evidence="1">
    <location>
        <begin position="185"/>
        <end position="194"/>
    </location>
</feature>
<evidence type="ECO:0000313" key="4">
    <source>
        <dbReference type="RefSeq" id="XP_033582563.1"/>
    </source>
</evidence>
<sequence>MDAPRSGNPRLAYGFRATLDPVIGLNVRHKRPPFAVIFPPSLLILFSLLSSLHPQPLCIALVFANRPMRTCKPYPLPSISMSQTDDSAAPFGHSDSKFLPHSHRHDGRNVRFLLSPLESQWPFIPPCCHSIPGDSHSGVRAFTMLEGVPPGPILRPFFRLRRASIRSRQSTGTATSARLPASFPRQFSSQSDTAPSPLGAASSLVSLNSSWPSSAGGRA</sequence>
<evidence type="ECO:0000313" key="3">
    <source>
        <dbReference type="Proteomes" id="UP000504636"/>
    </source>
</evidence>
<organism evidence="2">
    <name type="scientific">Mytilinidion resinicola</name>
    <dbReference type="NCBI Taxonomy" id="574789"/>
    <lineage>
        <taxon>Eukaryota</taxon>
        <taxon>Fungi</taxon>
        <taxon>Dikarya</taxon>
        <taxon>Ascomycota</taxon>
        <taxon>Pezizomycotina</taxon>
        <taxon>Dothideomycetes</taxon>
        <taxon>Pleosporomycetidae</taxon>
        <taxon>Mytilinidiales</taxon>
        <taxon>Mytilinidiaceae</taxon>
        <taxon>Mytilinidion</taxon>
    </lineage>
</organism>
<evidence type="ECO:0000313" key="2">
    <source>
        <dbReference type="EMBL" id="KAF2815599.1"/>
    </source>
</evidence>
<dbReference type="RefSeq" id="XP_033582563.1">
    <property type="nucleotide sequence ID" value="XM_033712502.1"/>
</dbReference>
<feature type="region of interest" description="Disordered" evidence="1">
    <location>
        <begin position="168"/>
        <end position="199"/>
    </location>
</feature>
<reference evidence="4" key="2">
    <citation type="submission" date="2020-04" db="EMBL/GenBank/DDBJ databases">
        <authorList>
            <consortium name="NCBI Genome Project"/>
        </authorList>
    </citation>
    <scope>NUCLEOTIDE SEQUENCE</scope>
    <source>
        <strain evidence="4">CBS 304.34</strain>
    </source>
</reference>
<dbReference type="EMBL" id="MU003693">
    <property type="protein sequence ID" value="KAF2815599.1"/>
    <property type="molecule type" value="Genomic_DNA"/>
</dbReference>
<dbReference type="GeneID" id="54453395"/>
<dbReference type="OrthoDB" id="10345474at2759"/>
<evidence type="ECO:0000256" key="1">
    <source>
        <dbReference type="SAM" id="MobiDB-lite"/>
    </source>
</evidence>
<name>A0A6A6Z4D3_9PEZI</name>
<dbReference type="Proteomes" id="UP000504636">
    <property type="component" value="Unplaced"/>
</dbReference>
<reference evidence="4" key="3">
    <citation type="submission" date="2025-04" db="UniProtKB">
        <authorList>
            <consortium name="RefSeq"/>
        </authorList>
    </citation>
    <scope>IDENTIFICATION</scope>
    <source>
        <strain evidence="4">CBS 304.34</strain>
    </source>
</reference>
<reference evidence="2 4" key="1">
    <citation type="journal article" date="2020" name="Stud. Mycol.">
        <title>101 Dothideomycetes genomes: a test case for predicting lifestyles and emergence of pathogens.</title>
        <authorList>
            <person name="Haridas S."/>
            <person name="Albert R."/>
            <person name="Binder M."/>
            <person name="Bloem J."/>
            <person name="Labutti K."/>
            <person name="Salamov A."/>
            <person name="Andreopoulos B."/>
            <person name="Baker S."/>
            <person name="Barry K."/>
            <person name="Bills G."/>
            <person name="Bluhm B."/>
            <person name="Cannon C."/>
            <person name="Castanera R."/>
            <person name="Culley D."/>
            <person name="Daum C."/>
            <person name="Ezra D."/>
            <person name="Gonzalez J."/>
            <person name="Henrissat B."/>
            <person name="Kuo A."/>
            <person name="Liang C."/>
            <person name="Lipzen A."/>
            <person name="Lutzoni F."/>
            <person name="Magnuson J."/>
            <person name="Mondo S."/>
            <person name="Nolan M."/>
            <person name="Ohm R."/>
            <person name="Pangilinan J."/>
            <person name="Park H.-J."/>
            <person name="Ramirez L."/>
            <person name="Alfaro M."/>
            <person name="Sun H."/>
            <person name="Tritt A."/>
            <person name="Yoshinaga Y."/>
            <person name="Zwiers L.-H."/>
            <person name="Turgeon B."/>
            <person name="Goodwin S."/>
            <person name="Spatafora J."/>
            <person name="Crous P."/>
            <person name="Grigoriev I."/>
        </authorList>
    </citation>
    <scope>NUCLEOTIDE SEQUENCE</scope>
    <source>
        <strain evidence="2 4">CBS 304.34</strain>
    </source>
</reference>
<gene>
    <name evidence="2 4" type="ORF">BDZ99DRAFT_119126</name>
</gene>
<keyword evidence="3" id="KW-1185">Reference proteome</keyword>
<accession>A0A6A6Z4D3</accession>
<proteinExistence type="predicted"/>
<dbReference type="AlphaFoldDB" id="A0A6A6Z4D3"/>
<protein>
    <submittedName>
        <fullName evidence="2 4">Uncharacterized protein</fullName>
    </submittedName>
</protein>